<evidence type="ECO:0000259" key="4">
    <source>
        <dbReference type="PROSITE" id="PS51379"/>
    </source>
</evidence>
<keyword evidence="3" id="KW-0411">Iron-sulfur</keyword>
<dbReference type="SUPFAM" id="SSF54862">
    <property type="entry name" value="4Fe-4S ferredoxins"/>
    <property type="match status" value="1"/>
</dbReference>
<evidence type="ECO:0000313" key="6">
    <source>
        <dbReference type="Proteomes" id="UP000325116"/>
    </source>
</evidence>
<dbReference type="PROSITE" id="PS51379">
    <property type="entry name" value="4FE4S_FER_2"/>
    <property type="match status" value="2"/>
</dbReference>
<gene>
    <name evidence="5" type="ORF">EPJ80_07450</name>
</gene>
<dbReference type="GO" id="GO:0051536">
    <property type="term" value="F:iron-sulfur cluster binding"/>
    <property type="evidence" value="ECO:0007669"/>
    <property type="project" value="UniProtKB-KW"/>
</dbReference>
<protein>
    <submittedName>
        <fullName evidence="5">4Fe-4S dicluster domain-containing protein</fullName>
    </submittedName>
</protein>
<dbReference type="PANTHER" id="PTHR43122:SF2">
    <property type="entry name" value="FERREDOXIN SUBUNIT OF PYRUVATE:FLAVODOXIN OXIDOREDUCTASE"/>
    <property type="match status" value="1"/>
</dbReference>
<dbReference type="RefSeq" id="WP_147758503.1">
    <property type="nucleotide sequence ID" value="NZ_SAXT01000005.1"/>
</dbReference>
<dbReference type="InterPro" id="IPR017896">
    <property type="entry name" value="4Fe4S_Fe-S-bd"/>
</dbReference>
<keyword evidence="2" id="KW-0408">Iron</keyword>
<comment type="caution">
    <text evidence="5">The sequence shown here is derived from an EMBL/GenBank/DDBJ whole genome shotgun (WGS) entry which is preliminary data.</text>
</comment>
<organism evidence="5 6">
    <name type="scientific">Brachyspira aalborgi</name>
    <dbReference type="NCBI Taxonomy" id="29522"/>
    <lineage>
        <taxon>Bacteria</taxon>
        <taxon>Pseudomonadati</taxon>
        <taxon>Spirochaetota</taxon>
        <taxon>Spirochaetia</taxon>
        <taxon>Brachyspirales</taxon>
        <taxon>Brachyspiraceae</taxon>
        <taxon>Brachyspira</taxon>
    </lineage>
</organism>
<dbReference type="Gene3D" id="3.30.70.3270">
    <property type="match status" value="1"/>
</dbReference>
<dbReference type="GO" id="GO:0046872">
    <property type="term" value="F:metal ion binding"/>
    <property type="evidence" value="ECO:0007669"/>
    <property type="project" value="UniProtKB-KW"/>
</dbReference>
<reference evidence="5 6" key="1">
    <citation type="journal article" date="1992" name="Lakartidningen">
        <title>[Penicillin V and not amoxicillin is the first choice preparation in acute otitis].</title>
        <authorList>
            <person name="Kamme C."/>
            <person name="Lundgren K."/>
            <person name="Prellner K."/>
        </authorList>
    </citation>
    <scope>NUCLEOTIDE SEQUENCE [LARGE SCALE GENOMIC DNA]</scope>
    <source>
        <strain evidence="5 6">W1</strain>
    </source>
</reference>
<name>A0A5C8CII9_9SPIR</name>
<dbReference type="PROSITE" id="PS00198">
    <property type="entry name" value="4FE4S_FER_1"/>
    <property type="match status" value="2"/>
</dbReference>
<evidence type="ECO:0000313" key="5">
    <source>
        <dbReference type="EMBL" id="TXJ11552.1"/>
    </source>
</evidence>
<evidence type="ECO:0000256" key="3">
    <source>
        <dbReference type="ARBA" id="ARBA00023014"/>
    </source>
</evidence>
<sequence length="81" mass="9061">MANKGRVTIDKEQCKGCSNCVSVCPTKILYLDKDNMNFWGYYPASVTDMEKCIGCANCAIMCPDLCIVVERLDNKNKANEK</sequence>
<dbReference type="Proteomes" id="UP000325116">
    <property type="component" value="Unassembled WGS sequence"/>
</dbReference>
<feature type="domain" description="4Fe-4S ferredoxin-type" evidence="4">
    <location>
        <begin position="5"/>
        <end position="34"/>
    </location>
</feature>
<proteinExistence type="predicted"/>
<dbReference type="AlphaFoldDB" id="A0A5C8CII9"/>
<evidence type="ECO:0000256" key="2">
    <source>
        <dbReference type="ARBA" id="ARBA00023004"/>
    </source>
</evidence>
<dbReference type="PANTHER" id="PTHR43122">
    <property type="entry name" value="FERREDOXIN SUBUNIT OF PYRUVATE:FLAVODOXIN OXIDOREDUCTASE-RELATED"/>
    <property type="match status" value="1"/>
</dbReference>
<keyword evidence="1" id="KW-0479">Metal-binding</keyword>
<dbReference type="Gene3D" id="3.30.70.20">
    <property type="match status" value="1"/>
</dbReference>
<dbReference type="Pfam" id="PF12838">
    <property type="entry name" value="Fer4_7"/>
    <property type="match status" value="1"/>
</dbReference>
<dbReference type="InterPro" id="IPR017900">
    <property type="entry name" value="4Fe4S_Fe_S_CS"/>
</dbReference>
<dbReference type="EMBL" id="SAXT01000005">
    <property type="protein sequence ID" value="TXJ11552.1"/>
    <property type="molecule type" value="Genomic_DNA"/>
</dbReference>
<accession>A0A5C8CII9</accession>
<evidence type="ECO:0000256" key="1">
    <source>
        <dbReference type="ARBA" id="ARBA00022723"/>
    </source>
</evidence>
<feature type="domain" description="4Fe-4S ferredoxin-type" evidence="4">
    <location>
        <begin position="42"/>
        <end position="72"/>
    </location>
</feature>